<feature type="binding site" evidence="6">
    <location>
        <position position="14"/>
    </location>
    <ligand>
        <name>ATP</name>
        <dbReference type="ChEBI" id="CHEBI:30616"/>
    </ligand>
</feature>
<organism evidence="8 9">
    <name type="scientific">Dendronalium phyllosphericum CENA369</name>
    <dbReference type="NCBI Taxonomy" id="1725256"/>
    <lineage>
        <taxon>Bacteria</taxon>
        <taxon>Bacillati</taxon>
        <taxon>Cyanobacteriota</taxon>
        <taxon>Cyanophyceae</taxon>
        <taxon>Nostocales</taxon>
        <taxon>Nostocaceae</taxon>
        <taxon>Dendronalium</taxon>
        <taxon>Dendronalium phyllosphericum</taxon>
    </lineage>
</organism>
<comment type="catalytic activity">
    <reaction evidence="6">
        <text>acetate + ATP = acetyl phosphate + ADP</text>
        <dbReference type="Rhea" id="RHEA:11352"/>
        <dbReference type="ChEBI" id="CHEBI:22191"/>
        <dbReference type="ChEBI" id="CHEBI:30089"/>
        <dbReference type="ChEBI" id="CHEBI:30616"/>
        <dbReference type="ChEBI" id="CHEBI:456216"/>
        <dbReference type="EC" id="2.7.2.1"/>
    </reaction>
</comment>
<keyword evidence="6" id="KW-0460">Magnesium</keyword>
<evidence type="ECO:0000256" key="3">
    <source>
        <dbReference type="ARBA" id="ARBA00022741"/>
    </source>
</evidence>
<comment type="subcellular location">
    <subcellularLocation>
        <location evidence="6">Cytoplasm</location>
    </subcellularLocation>
</comment>
<dbReference type="AlphaFoldDB" id="A0A8J7I9Y0"/>
<dbReference type="EC" id="2.7.2.1" evidence="6"/>
<feature type="active site" description="Proton donor/acceptor" evidence="6">
    <location>
        <position position="156"/>
    </location>
</feature>
<dbReference type="PANTHER" id="PTHR21060:SF15">
    <property type="entry name" value="ACETATE KINASE-RELATED"/>
    <property type="match status" value="1"/>
</dbReference>
<evidence type="ECO:0000256" key="5">
    <source>
        <dbReference type="ARBA" id="ARBA00022840"/>
    </source>
</evidence>
<dbReference type="InterPro" id="IPR043129">
    <property type="entry name" value="ATPase_NBD"/>
</dbReference>
<keyword evidence="9" id="KW-1185">Reference proteome</keyword>
<feature type="binding site" evidence="6">
    <location>
        <begin position="338"/>
        <end position="342"/>
    </location>
    <ligand>
        <name>ATP</name>
        <dbReference type="ChEBI" id="CHEBI:30616"/>
    </ligand>
</feature>
<dbReference type="GO" id="GO:0005737">
    <property type="term" value="C:cytoplasm"/>
    <property type="evidence" value="ECO:0007669"/>
    <property type="project" value="UniProtKB-SubCell"/>
</dbReference>
<evidence type="ECO:0000256" key="1">
    <source>
        <dbReference type="ARBA" id="ARBA00008748"/>
    </source>
</evidence>
<accession>A0A8J7I9Y0</accession>
<dbReference type="NCBIfam" id="TIGR00016">
    <property type="entry name" value="ackA"/>
    <property type="match status" value="1"/>
</dbReference>
<dbReference type="UniPathway" id="UPA00340">
    <property type="reaction ID" value="UER00458"/>
</dbReference>
<keyword evidence="3 6" id="KW-0547">Nucleotide-binding</keyword>
<dbReference type="RefSeq" id="WP_214433065.1">
    <property type="nucleotide sequence ID" value="NZ_CAWPUQ010000299.1"/>
</dbReference>
<dbReference type="PIRSF" id="PIRSF000722">
    <property type="entry name" value="Acetate_prop_kin"/>
    <property type="match status" value="1"/>
</dbReference>
<dbReference type="InterPro" id="IPR004372">
    <property type="entry name" value="Ac/propionate_kinase"/>
</dbReference>
<feature type="binding site" evidence="6">
    <location>
        <position position="391"/>
    </location>
    <ligand>
        <name>Mg(2+)</name>
        <dbReference type="ChEBI" id="CHEBI:18420"/>
    </ligand>
</feature>
<comment type="similarity">
    <text evidence="1 6 7">Belongs to the acetokinase family.</text>
</comment>
<dbReference type="InterPro" id="IPR023865">
    <property type="entry name" value="Aliphatic_acid_kinase_CS"/>
</dbReference>
<dbReference type="GO" id="GO:0008776">
    <property type="term" value="F:acetate kinase activity"/>
    <property type="evidence" value="ECO:0007669"/>
    <property type="project" value="UniProtKB-UniRule"/>
</dbReference>
<comment type="subunit">
    <text evidence="6">Homodimer.</text>
</comment>
<feature type="binding site" evidence="6">
    <location>
        <begin position="215"/>
        <end position="219"/>
    </location>
    <ligand>
        <name>ATP</name>
        <dbReference type="ChEBI" id="CHEBI:30616"/>
    </ligand>
</feature>
<feature type="site" description="Transition state stabilizer" evidence="6">
    <location>
        <position position="187"/>
    </location>
</feature>
<sequence length="405" mass="44137">MKILVLNAGSSSQKSCLYEIADEALPKEVPQPLWEGKVNWTQDRGVAEIEVKTATGATLHESIYGDSRRAHVAYMLYTLSRGATKVIGQLSEIDVVGHRVVHGGQDYRQPAIITEDVKKAIARWSNLAPAHNPAALEGIEAIQQSLGEVTQVAVFDTGFHATLPDAAAIYPGPYEWIEQGIRRYGFHGISHQYCSRRAADILGRDLASLQLITCHLGNGCSLAAIKDGRSIDTTMGFTPLEGLMMGSRSGSVDPAILIYLLRYANYSAESLDYMLNKASGLRGISGVSSDVPKVMEAIAQGNCRAKLALDMYVHRLQSGIGAMLASLRGLDVLVFAAGVGEHSPEIRQAACEAFEFLGLKIDSQKNQQQPIDEDIATPDSTVRILVIHTQEDWAIAQQCWHLLKR</sequence>
<name>A0A8J7I9Y0_9NOST</name>
<dbReference type="PANTHER" id="PTHR21060">
    <property type="entry name" value="ACETATE KINASE"/>
    <property type="match status" value="1"/>
</dbReference>
<evidence type="ECO:0000313" key="9">
    <source>
        <dbReference type="Proteomes" id="UP000662314"/>
    </source>
</evidence>
<comment type="caution">
    <text evidence="6">Lacks conserved residue(s) required for the propagation of feature annotation.</text>
</comment>
<dbReference type="PROSITE" id="PS01076">
    <property type="entry name" value="ACETATE_KINASE_2"/>
    <property type="match status" value="1"/>
</dbReference>
<comment type="function">
    <text evidence="6">Catalyzes the formation of acetyl phosphate from acetate and ATP. Can also catalyze the reverse reaction.</text>
</comment>
<evidence type="ECO:0000313" key="8">
    <source>
        <dbReference type="EMBL" id="MBH8574247.1"/>
    </source>
</evidence>
<evidence type="ECO:0000256" key="6">
    <source>
        <dbReference type="HAMAP-Rule" id="MF_00020"/>
    </source>
</evidence>
<dbReference type="PRINTS" id="PR00471">
    <property type="entry name" value="ACETATEKNASE"/>
</dbReference>
<evidence type="ECO:0000256" key="2">
    <source>
        <dbReference type="ARBA" id="ARBA00022679"/>
    </source>
</evidence>
<dbReference type="Proteomes" id="UP000662314">
    <property type="component" value="Unassembled WGS sequence"/>
</dbReference>
<proteinExistence type="inferred from homology"/>
<dbReference type="SUPFAM" id="SSF53067">
    <property type="entry name" value="Actin-like ATPase domain"/>
    <property type="match status" value="2"/>
</dbReference>
<dbReference type="HAMAP" id="MF_00020">
    <property type="entry name" value="Acetate_kinase"/>
    <property type="match status" value="1"/>
</dbReference>
<keyword evidence="4 6" id="KW-0418">Kinase</keyword>
<feature type="site" description="Transition state stabilizer" evidence="6">
    <location>
        <position position="248"/>
    </location>
</feature>
<comment type="cofactor">
    <cofactor evidence="6">
        <name>Mg(2+)</name>
        <dbReference type="ChEBI" id="CHEBI:18420"/>
    </cofactor>
    <cofactor evidence="6">
        <name>Mn(2+)</name>
        <dbReference type="ChEBI" id="CHEBI:29035"/>
    </cofactor>
    <text evidence="6">Mg(2+). Can also accept Mn(2+).</text>
</comment>
<keyword evidence="2 6" id="KW-0808">Transferase</keyword>
<comment type="pathway">
    <text evidence="6">Metabolic intermediate biosynthesis; acetyl-CoA biosynthesis; acetyl-CoA from acetate: step 1/2.</text>
</comment>
<dbReference type="PROSITE" id="PS01075">
    <property type="entry name" value="ACETATE_KINASE_1"/>
    <property type="match status" value="1"/>
</dbReference>
<feature type="binding site" evidence="6">
    <location>
        <position position="99"/>
    </location>
    <ligand>
        <name>substrate</name>
    </ligand>
</feature>
<feature type="binding site" evidence="6">
    <location>
        <position position="7"/>
    </location>
    <ligand>
        <name>Mg(2+)</name>
        <dbReference type="ChEBI" id="CHEBI:18420"/>
    </ligand>
</feature>
<evidence type="ECO:0000256" key="4">
    <source>
        <dbReference type="ARBA" id="ARBA00022777"/>
    </source>
</evidence>
<dbReference type="GO" id="GO:0006083">
    <property type="term" value="P:acetate metabolic process"/>
    <property type="evidence" value="ECO:0007669"/>
    <property type="project" value="TreeGrafter"/>
</dbReference>
<gene>
    <name evidence="6" type="primary">ackA</name>
    <name evidence="8" type="ORF">I8752_14715</name>
</gene>
<dbReference type="GO" id="GO:0005524">
    <property type="term" value="F:ATP binding"/>
    <property type="evidence" value="ECO:0007669"/>
    <property type="project" value="UniProtKB-KW"/>
</dbReference>
<dbReference type="GO" id="GO:0006085">
    <property type="term" value="P:acetyl-CoA biosynthetic process"/>
    <property type="evidence" value="ECO:0007669"/>
    <property type="project" value="UniProtKB-UniRule"/>
</dbReference>
<protein>
    <recommendedName>
        <fullName evidence="6">Acetate kinase</fullName>
        <ecNumber evidence="6">2.7.2.1</ecNumber>
    </recommendedName>
    <alternativeName>
        <fullName evidence="6">Acetokinase</fullName>
    </alternativeName>
</protein>
<comment type="caution">
    <text evidence="8">The sequence shown here is derived from an EMBL/GenBank/DDBJ whole genome shotgun (WGS) entry which is preliminary data.</text>
</comment>
<dbReference type="Gene3D" id="3.30.420.40">
    <property type="match status" value="2"/>
</dbReference>
<dbReference type="CDD" id="cd24010">
    <property type="entry name" value="ASKHA_NBD_AcK_PK"/>
    <property type="match status" value="1"/>
</dbReference>
<dbReference type="Pfam" id="PF00871">
    <property type="entry name" value="Acetate_kinase"/>
    <property type="match status" value="1"/>
</dbReference>
<keyword evidence="5 6" id="KW-0067">ATP-binding</keyword>
<reference evidence="8 9" key="1">
    <citation type="journal article" date="2021" name="Int. J. Syst. Evol. Microbiol.">
        <title>Amazonocrinis nigriterrae gen. nov., sp. nov., Atlanticothrix silvestris gen. nov., sp. nov. and Dendronalium phyllosphericum gen. nov., sp. nov., nostocacean cyanobacteria from Brazilian environments.</title>
        <authorList>
            <person name="Alvarenga D.O."/>
            <person name="Andreote A.P.D."/>
            <person name="Branco L.H.Z."/>
            <person name="Delbaje E."/>
            <person name="Cruz R.B."/>
            <person name="Varani A.M."/>
            <person name="Fiore M.F."/>
        </authorList>
    </citation>
    <scope>NUCLEOTIDE SEQUENCE [LARGE SCALE GENOMIC DNA]</scope>
    <source>
        <strain evidence="8 9">CENA369</strain>
    </source>
</reference>
<evidence type="ECO:0000256" key="7">
    <source>
        <dbReference type="RuleBase" id="RU003835"/>
    </source>
</evidence>
<dbReference type="GO" id="GO:0000287">
    <property type="term" value="F:magnesium ion binding"/>
    <property type="evidence" value="ECO:0007669"/>
    <property type="project" value="UniProtKB-UniRule"/>
</dbReference>
<dbReference type="InterPro" id="IPR000890">
    <property type="entry name" value="Aliphatic_acid_kin_short-chain"/>
</dbReference>
<keyword evidence="6" id="KW-0963">Cytoplasm</keyword>
<dbReference type="EMBL" id="JAECZA010000063">
    <property type="protein sequence ID" value="MBH8574247.1"/>
    <property type="molecule type" value="Genomic_DNA"/>
</dbReference>
<keyword evidence="6" id="KW-0479">Metal-binding</keyword>